<reference evidence="3 4" key="2">
    <citation type="journal article" date="2005" name="Nature">
        <title>The map-based sequence of the rice genome.</title>
        <authorList>
            <consortium name="International rice genome sequencing project (IRGSP)"/>
            <person name="Matsumoto T."/>
            <person name="Wu J."/>
            <person name="Kanamori H."/>
            <person name="Katayose Y."/>
            <person name="Fujisawa M."/>
            <person name="Namiki N."/>
            <person name="Mizuno H."/>
            <person name="Yamamoto K."/>
            <person name="Antonio B.A."/>
            <person name="Baba T."/>
            <person name="Sakata K."/>
            <person name="Nagamura Y."/>
            <person name="Aoki H."/>
            <person name="Arikawa K."/>
            <person name="Arita K."/>
            <person name="Bito T."/>
            <person name="Chiden Y."/>
            <person name="Fujitsuka N."/>
            <person name="Fukunaka R."/>
            <person name="Hamada M."/>
            <person name="Harada C."/>
            <person name="Hayashi A."/>
            <person name="Hijishita S."/>
            <person name="Honda M."/>
            <person name="Hosokawa S."/>
            <person name="Ichikawa Y."/>
            <person name="Idonuma A."/>
            <person name="Iijima M."/>
            <person name="Ikeda M."/>
            <person name="Ikeno M."/>
            <person name="Ito K."/>
            <person name="Ito S."/>
            <person name="Ito T."/>
            <person name="Ito Y."/>
            <person name="Ito Y."/>
            <person name="Iwabuchi A."/>
            <person name="Kamiya K."/>
            <person name="Karasawa W."/>
            <person name="Kurita K."/>
            <person name="Katagiri S."/>
            <person name="Kikuta A."/>
            <person name="Kobayashi H."/>
            <person name="Kobayashi N."/>
            <person name="Machita K."/>
            <person name="Maehara T."/>
            <person name="Masukawa M."/>
            <person name="Mizubayashi T."/>
            <person name="Mukai Y."/>
            <person name="Nagasaki H."/>
            <person name="Nagata Y."/>
            <person name="Naito S."/>
            <person name="Nakashima M."/>
            <person name="Nakama Y."/>
            <person name="Nakamichi Y."/>
            <person name="Nakamura M."/>
            <person name="Meguro A."/>
            <person name="Negishi M."/>
            <person name="Ohta I."/>
            <person name="Ohta T."/>
            <person name="Okamoto M."/>
            <person name="Ono N."/>
            <person name="Saji S."/>
            <person name="Sakaguchi M."/>
            <person name="Sakai K."/>
            <person name="Shibata M."/>
            <person name="Shimokawa T."/>
            <person name="Song J."/>
            <person name="Takazaki Y."/>
            <person name="Terasawa K."/>
            <person name="Tsugane M."/>
            <person name="Tsuji K."/>
            <person name="Ueda S."/>
            <person name="Waki K."/>
            <person name="Yamagata H."/>
            <person name="Yamamoto M."/>
            <person name="Yamamoto S."/>
            <person name="Yamane H."/>
            <person name="Yoshiki S."/>
            <person name="Yoshihara R."/>
            <person name="Yukawa K."/>
            <person name="Zhong H."/>
            <person name="Yano M."/>
            <person name="Yuan Q."/>
            <person name="Ouyang S."/>
            <person name="Liu J."/>
            <person name="Jones K.M."/>
            <person name="Gansberger K."/>
            <person name="Moffat K."/>
            <person name="Hill J."/>
            <person name="Bera J."/>
            <person name="Fadrosh D."/>
            <person name="Jin S."/>
            <person name="Johri S."/>
            <person name="Kim M."/>
            <person name="Overton L."/>
            <person name="Reardon M."/>
            <person name="Tsitrin T."/>
            <person name="Vuong H."/>
            <person name="Weaver B."/>
            <person name="Ciecko A."/>
            <person name="Tallon L."/>
            <person name="Jackson J."/>
            <person name="Pai G."/>
            <person name="Aken S.V."/>
            <person name="Utterback T."/>
            <person name="Reidmuller S."/>
            <person name="Feldblyum T."/>
            <person name="Hsiao J."/>
            <person name="Zismann V."/>
            <person name="Iobst S."/>
            <person name="de Vazeille A.R."/>
            <person name="Buell C.R."/>
            <person name="Ying K."/>
            <person name="Li Y."/>
            <person name="Lu T."/>
            <person name="Huang Y."/>
            <person name="Zhao Q."/>
            <person name="Feng Q."/>
            <person name="Zhang L."/>
            <person name="Zhu J."/>
            <person name="Weng Q."/>
            <person name="Mu J."/>
            <person name="Lu Y."/>
            <person name="Fan D."/>
            <person name="Liu Y."/>
            <person name="Guan J."/>
            <person name="Zhang Y."/>
            <person name="Yu S."/>
            <person name="Liu X."/>
            <person name="Zhang Y."/>
            <person name="Hong G."/>
            <person name="Han B."/>
            <person name="Choisne N."/>
            <person name="Demange N."/>
            <person name="Orjeda G."/>
            <person name="Samain S."/>
            <person name="Cattolico L."/>
            <person name="Pelletier E."/>
            <person name="Couloux A."/>
            <person name="Segurens B."/>
            <person name="Wincker P."/>
            <person name="D'Hont A."/>
            <person name="Scarpelli C."/>
            <person name="Weissenbach J."/>
            <person name="Salanoubat M."/>
            <person name="Quetier F."/>
            <person name="Yu Y."/>
            <person name="Kim H.R."/>
            <person name="Rambo T."/>
            <person name="Currie J."/>
            <person name="Collura K."/>
            <person name="Luo M."/>
            <person name="Yang T."/>
            <person name="Ammiraju J.S.S."/>
            <person name="Engler F."/>
            <person name="Soderlund C."/>
            <person name="Wing R.A."/>
            <person name="Palmer L.E."/>
            <person name="de la Bastide M."/>
            <person name="Spiegel L."/>
            <person name="Nascimento L."/>
            <person name="Zutavern T."/>
            <person name="O'Shaughnessy A."/>
            <person name="Dike S."/>
            <person name="Dedhia N."/>
            <person name="Preston R."/>
            <person name="Balija V."/>
            <person name="McCombie W.R."/>
            <person name="Chow T."/>
            <person name="Chen H."/>
            <person name="Chung M."/>
            <person name="Chen C."/>
            <person name="Shaw J."/>
            <person name="Wu H."/>
            <person name="Hsiao K."/>
            <person name="Chao Y."/>
            <person name="Chu M."/>
            <person name="Cheng C."/>
            <person name="Hour A."/>
            <person name="Lee P."/>
            <person name="Lin S."/>
            <person name="Lin Y."/>
            <person name="Liou J."/>
            <person name="Liu S."/>
            <person name="Hsing Y."/>
            <person name="Raghuvanshi S."/>
            <person name="Mohanty A."/>
            <person name="Bharti A.K."/>
            <person name="Gaur A."/>
            <person name="Gupta V."/>
            <person name="Kumar D."/>
            <person name="Ravi V."/>
            <person name="Vij S."/>
            <person name="Kapur A."/>
            <person name="Khurana P."/>
            <person name="Khurana P."/>
            <person name="Khurana J.P."/>
            <person name="Tyagi A.K."/>
            <person name="Gaikwad K."/>
            <person name="Singh A."/>
            <person name="Dalal V."/>
            <person name="Srivastava S."/>
            <person name="Dixit A."/>
            <person name="Pal A.K."/>
            <person name="Ghazi I.A."/>
            <person name="Yadav M."/>
            <person name="Pandit A."/>
            <person name="Bhargava A."/>
            <person name="Sureshbabu K."/>
            <person name="Batra K."/>
            <person name="Sharma T.R."/>
            <person name="Mohapatra T."/>
            <person name="Singh N.K."/>
            <person name="Messing J."/>
            <person name="Nelson A.B."/>
            <person name="Fuks G."/>
            <person name="Kavchok S."/>
            <person name="Keizer G."/>
            <person name="Linton E."/>
            <person name="Llaca V."/>
            <person name="Song R."/>
            <person name="Tanyolac B."/>
            <person name="Young S."/>
            <person name="Ho-Il K."/>
            <person name="Hahn J.H."/>
            <person name="Sangsakoo G."/>
            <person name="Vanavichit A."/>
            <person name="de Mattos Luiz.A.T."/>
            <person name="Zimmer P.D."/>
            <person name="Malone G."/>
            <person name="Dellagostin O."/>
            <person name="de Oliveira A.C."/>
            <person name="Bevan M."/>
            <person name="Bancroft I."/>
            <person name="Minx P."/>
            <person name="Cordum H."/>
            <person name="Wilson R."/>
            <person name="Cheng Z."/>
            <person name="Jin W."/>
            <person name="Jiang J."/>
            <person name="Leong S.A."/>
            <person name="Iwama H."/>
            <person name="Gojobori T."/>
            <person name="Itoh T."/>
            <person name="Niimura Y."/>
            <person name="Fujii Y."/>
            <person name="Habara T."/>
            <person name="Sakai H."/>
            <person name="Sato Y."/>
            <person name="Wilson G."/>
            <person name="Kumar K."/>
            <person name="McCouch S."/>
            <person name="Juretic N."/>
            <person name="Hoen D."/>
            <person name="Wright S."/>
            <person name="Bruskiewich R."/>
            <person name="Bureau T."/>
            <person name="Miyao A."/>
            <person name="Hirochika H."/>
            <person name="Nishikawa T."/>
            <person name="Kadowaki K."/>
            <person name="Sugiura M."/>
            <person name="Burr B."/>
            <person name="Sasaki T."/>
        </authorList>
    </citation>
    <scope>NUCLEOTIDE SEQUENCE [LARGE SCALE GENOMIC DNA]</scope>
    <source>
        <strain evidence="4">cv. Nipponbare</strain>
    </source>
</reference>
<evidence type="ECO:0000256" key="1">
    <source>
        <dbReference type="SAM" id="MobiDB-lite"/>
    </source>
</evidence>
<dbReference type="EMBL" id="AP008211">
    <property type="protein sequence ID" value="BAH93137.1"/>
    <property type="molecule type" value="Genomic_DNA"/>
</dbReference>
<evidence type="ECO:0000313" key="4">
    <source>
        <dbReference type="Proteomes" id="UP000000763"/>
    </source>
</evidence>
<dbReference type="Proteomes" id="UP000000763">
    <property type="component" value="Chromosome 5"/>
</dbReference>
<evidence type="ECO:0000313" key="2">
    <source>
        <dbReference type="EMBL" id="AAV31259.1"/>
    </source>
</evidence>
<reference evidence="3" key="3">
    <citation type="journal article" date="2006" name="Nucleic Acids Res.">
        <title>The Rice Annotation Project Database (RAP-DB): hub for Oryza sativa ssp. japonica genome information.</title>
        <authorList>
            <person name="Ohyanagi H."/>
            <person name="Tanaka T."/>
            <person name="Sakai H."/>
            <person name="Shigemoto Y."/>
            <person name="Yamaguchi K."/>
            <person name="Habara T."/>
            <person name="Fujii Y."/>
            <person name="Antonio B.A."/>
            <person name="Nagamura Y."/>
            <person name="Imanishi T."/>
            <person name="Ikeo K."/>
            <person name="Itoh T."/>
            <person name="Gojobori T."/>
            <person name="Sasaki T."/>
        </authorList>
    </citation>
    <scope>NUCLEOTIDE SEQUENCE</scope>
</reference>
<reference evidence="3" key="8">
    <citation type="submission" date="2012-08" db="EMBL/GenBank/DDBJ databases">
        <title>The Second Rice Annotation Project Meeting (RAP2).</title>
        <authorList>
            <consortium name="The Rice Annotation Project (RAP)"/>
        </authorList>
    </citation>
    <scope>NUCLEOTIDE SEQUENCE</scope>
</reference>
<dbReference type="KEGG" id="dosa:Os05g0392000"/>
<reference evidence="3" key="4">
    <citation type="journal article" date="2007" name="Genome Res.">
        <title>Curated Genome Annotation of Oryza sativa ssp. japonica and Comparative Genome Analysis with Arabidopsis thaliana.</title>
        <authorList>
            <consortium name="The Rice Annotation Project (RAP)"/>
            <person name="Itoh T."/>
            <person name="Tanaka T."/>
            <person name="Barrero R.A."/>
            <person name="Yamasaki C."/>
            <person name="Fujii Y."/>
            <person name="Hilton P.B."/>
            <person name="Antonio B.A."/>
            <person name="Aono H."/>
            <person name="Apweiler R."/>
            <person name="Bruskiewich R."/>
            <person name="Bureau T."/>
            <person name="Burr F."/>
            <person name="Costa de Oliveira A."/>
            <person name="Fuks G."/>
            <person name="Habara T."/>
            <person name="Haberer G."/>
            <person name="Han B."/>
            <person name="Harada E."/>
            <person name="Hiraki A.T."/>
            <person name="Hirochika H."/>
            <person name="Hoen D."/>
            <person name="Hokari H."/>
            <person name="Hosokawa S."/>
            <person name="Hsing Y."/>
            <person name="Ikawa H."/>
            <person name="Ikeo K."/>
            <person name="Imanishi T."/>
            <person name="Ito Y."/>
            <person name="Jaiswal P."/>
            <person name="Kanno M."/>
            <person name="Kawahara Y."/>
            <person name="Kawamura T."/>
            <person name="Kawashima H."/>
            <person name="Khurana J.P."/>
            <person name="Kikuchi S."/>
            <person name="Komatsu S."/>
            <person name="Koyanagi K.O."/>
            <person name="Kubooka H."/>
            <person name="Lieberherr D."/>
            <person name="Lin Y.C."/>
            <person name="Lonsdale D."/>
            <person name="Matsumoto T."/>
            <person name="Matsuya A."/>
            <person name="McCombie W.R."/>
            <person name="Messing J."/>
            <person name="Miyao A."/>
            <person name="Mulder N."/>
            <person name="Nagamura Y."/>
            <person name="Nam J."/>
            <person name="Namiki N."/>
            <person name="Numa H."/>
            <person name="Nurimoto S."/>
            <person name="O'donovan C."/>
            <person name="Ohyanagi H."/>
            <person name="Okido T."/>
            <person name="Oota S."/>
            <person name="Osato N."/>
            <person name="Palmer L.E."/>
            <person name="Quetier F."/>
            <person name="Raghuvanshi S."/>
            <person name="Saichi N."/>
            <person name="Sakai H."/>
            <person name="Sakai Y."/>
            <person name="Sakata K."/>
            <person name="Sakurai T."/>
            <person name="Sato F."/>
            <person name="Sato Y."/>
            <person name="Schoof H."/>
            <person name="Seki M."/>
            <person name="Shibata M."/>
            <person name="Shimizu Y."/>
            <person name="Shinozaki K."/>
            <person name="Shinso Y."/>
            <person name="Singh N.K."/>
            <person name="Smith-White B."/>
            <person name="Takeda J."/>
            <person name="Tanino M."/>
            <person name="Tatusova T."/>
            <person name="Thongjuea S."/>
            <person name="Todokoro F."/>
            <person name="Tsugane M."/>
            <person name="Tyagi A.K."/>
            <person name="Vanavichit A."/>
            <person name="Wang A."/>
            <person name="Wing R.A."/>
            <person name="Yamaguchi K."/>
            <person name="Yamamoto M."/>
            <person name="Yamamoto N."/>
            <person name="Yu Y."/>
            <person name="Zhang H."/>
            <person name="Zhao Q."/>
            <person name="Higo K."/>
            <person name="Burr B."/>
            <person name="Gojobori T."/>
            <person name="Sasaki T."/>
        </authorList>
    </citation>
    <scope>NUCLEOTIDE SEQUENCE</scope>
</reference>
<accession>Q60ES4</accession>
<feature type="compositionally biased region" description="Polar residues" evidence="1">
    <location>
        <begin position="18"/>
        <end position="27"/>
    </location>
</feature>
<evidence type="ECO:0000313" key="3">
    <source>
        <dbReference type="EMBL" id="BAH93137.1"/>
    </source>
</evidence>
<dbReference type="EMBL" id="AC107085">
    <property type="protein sequence ID" value="AAV31259.1"/>
    <property type="molecule type" value="Genomic_DNA"/>
</dbReference>
<reference evidence="3" key="5">
    <citation type="journal article" date="2008" name="Nucleic Acids Res.">
        <title>The Rice Annotation Project Database (RAP-DB): 2008 update.</title>
        <authorList>
            <consortium name="The Rice Annotation Project (RAP)"/>
            <person name="Tanaka T."/>
            <person name="Antonio B.A."/>
            <person name="Kikuchi S."/>
            <person name="Matsumoto T."/>
            <person name="Nagamura Y."/>
            <person name="Numa H."/>
            <person name="Sakai H."/>
            <person name="Wu J."/>
            <person name="Itoh T."/>
            <person name="Sasaki T."/>
            <person name="Aono R."/>
            <person name="Fujii Y."/>
            <person name="Habara T."/>
            <person name="Harada E."/>
            <person name="Kanno M."/>
            <person name="Kawahara Y."/>
            <person name="Kawashima H."/>
            <person name="Kubooka H."/>
            <person name="Matsuya A."/>
            <person name="Nakaoka H."/>
            <person name="Saichi N."/>
            <person name="Sanbonmatsu R."/>
            <person name="Sato Y."/>
            <person name="Shinso Y."/>
            <person name="Suzuki M."/>
            <person name="Takeda J."/>
            <person name="Tanino M."/>
            <person name="Todokoro F."/>
            <person name="Yamaguchi K."/>
            <person name="Yamamoto N."/>
            <person name="Yamasaki C."/>
            <person name="Imanishi T."/>
            <person name="Okido T."/>
            <person name="Tada M."/>
            <person name="Ikeo K."/>
            <person name="Tateno Y."/>
            <person name="Gojobori T."/>
            <person name="Lin Y.C."/>
            <person name="Wei F.J."/>
            <person name="Hsing Y.I."/>
            <person name="Zhao Q."/>
            <person name="Han B."/>
            <person name="Kramer M.R."/>
            <person name="McCombie R.W."/>
            <person name="Lonsdale D."/>
            <person name="O'Donovan C.C."/>
            <person name="Whitfield E.J."/>
            <person name="Apweiler R."/>
            <person name="Koyanagi K.O."/>
            <person name="Khurana J.P."/>
            <person name="Raghuvanshi S."/>
            <person name="Singh N.K."/>
            <person name="Tyagi A.K."/>
            <person name="Haberer G."/>
            <person name="Fujisawa M."/>
            <person name="Hosokawa S."/>
            <person name="Ito Y."/>
            <person name="Ikawa H."/>
            <person name="Shibata M."/>
            <person name="Yamamoto M."/>
            <person name="Bruskiewich R.M."/>
            <person name="Hoen D.R."/>
            <person name="Bureau TE."/>
            <person name="Namiki N."/>
            <person name="Ohyanagi H."/>
            <person name="Sakai Y."/>
            <person name="Nobushima S."/>
            <person name="Sakata K."/>
            <person name="Barrero R.A."/>
            <person name="Sato Y."/>
            <person name="Souvorov A."/>
            <person name="Smith-White B."/>
            <person name="Tatusova T."/>
            <person name="An S."/>
            <person name="An G."/>
            <person name="OOta S."/>
            <person name="Fuks G."/>
            <person name="Messing J."/>
            <person name="Christie K.R."/>
            <person name="Lieberherr D."/>
            <person name="Kim H."/>
            <person name="Zuccolo A."/>
            <person name="Wing R.A."/>
            <person name="Nobuta K."/>
            <person name="Green P.J."/>
            <person name="Lu C."/>
            <person name="Meyers BC."/>
            <person name="Chaparro C."/>
            <person name="Piegu B."/>
            <person name="Panaud O."/>
            <person name="Echeverria M."/>
        </authorList>
    </citation>
    <scope>NUCLEOTIDE SEQUENCE</scope>
</reference>
<feature type="region of interest" description="Disordered" evidence="1">
    <location>
        <begin position="1"/>
        <end position="38"/>
    </location>
</feature>
<organism evidence="2 4">
    <name type="scientific">Oryza sativa subsp. japonica</name>
    <name type="common">Rice</name>
    <dbReference type="NCBI Taxonomy" id="39947"/>
    <lineage>
        <taxon>Eukaryota</taxon>
        <taxon>Viridiplantae</taxon>
        <taxon>Streptophyta</taxon>
        <taxon>Embryophyta</taxon>
        <taxon>Tracheophyta</taxon>
        <taxon>Spermatophyta</taxon>
        <taxon>Magnoliopsida</taxon>
        <taxon>Liliopsida</taxon>
        <taxon>Poales</taxon>
        <taxon>Poaceae</taxon>
        <taxon>BOP clade</taxon>
        <taxon>Oryzoideae</taxon>
        <taxon>Oryzeae</taxon>
        <taxon>Oryzinae</taxon>
        <taxon>Oryza</taxon>
        <taxon>Oryza sativa</taxon>
    </lineage>
</organism>
<sequence>MVVQKVGSGEGEAIPIRGQSTDTTWPCNPTLGMGGGDI</sequence>
<reference evidence="4" key="6">
    <citation type="journal article" date="2008" name="Nucleic Acids Res.">
        <title>The rice annotation project database (RAP-DB): 2008 update.</title>
        <authorList>
            <consortium name="The rice annotation project (RAP)"/>
        </authorList>
    </citation>
    <scope>GENOME REANNOTATION</scope>
    <source>
        <strain evidence="4">cv. Nipponbare</strain>
    </source>
</reference>
<protein>
    <submittedName>
        <fullName evidence="3">Os05g0392000 protein</fullName>
    </submittedName>
</protein>
<gene>
    <name evidence="3" type="ordered locus">Os05g0392000</name>
    <name evidence="2" type="ORF">OJ1764_D01.8</name>
</gene>
<reference evidence="2" key="1">
    <citation type="submission" date="2004-10" db="EMBL/GenBank/DDBJ databases">
        <title>Oryza sativa BAC OJ1764_D01 genomic sequence.</title>
        <authorList>
            <person name="Chow T.-Y."/>
            <person name="Hsing Y.-I.C."/>
            <person name="Chen C.-S."/>
            <person name="Chen H.-H."/>
            <person name="Liu S.-M."/>
            <person name="Chao Y.-T."/>
            <person name="Chang S.-J."/>
            <person name="Chen H.-C."/>
            <person name="Chen S.-K."/>
            <person name="Chen T.-R."/>
            <person name="Chen Y.-L."/>
            <person name="Cheng C.-H."/>
            <person name="Chung C.-I."/>
            <person name="Han S.-Y."/>
            <person name="Hsiao S.-H."/>
            <person name="Hsiung J.-N."/>
            <person name="Hsu C.-H."/>
            <person name="Huang J.-J."/>
            <person name="Kau P.-I."/>
            <person name="Lee M.-C."/>
            <person name="Leu H.-L."/>
            <person name="Li Y.-F."/>
            <person name="Lin S.-J."/>
            <person name="Lin Y.-C."/>
            <person name="Wu S.-W."/>
            <person name="Yu C.-Y."/>
            <person name="Yu S.-W."/>
            <person name="Wu H.-P."/>
            <person name="Shaw J.-F."/>
        </authorList>
    </citation>
    <scope>NUCLEOTIDE SEQUENCE</scope>
</reference>
<reference evidence="3" key="7">
    <citation type="submission" date="2012-08" db="EMBL/GenBank/DDBJ databases">
        <title>Oryza sativa nipponbare(GA3) genomic DNA, chromosome 5.</title>
        <authorList>
            <consortium name="IRGSP(International Rice Genome Sequencing Project)"/>
        </authorList>
    </citation>
    <scope>NUCLEOTIDE SEQUENCE</scope>
</reference>
<proteinExistence type="predicted"/>
<name>Q60ES4_ORYSJ</name>
<dbReference type="AlphaFoldDB" id="Q60ES4"/>